<reference evidence="7" key="1">
    <citation type="submission" date="2020-03" db="EMBL/GenBank/DDBJ databases">
        <title>Solimonas marina sp. nov., isolated from deep seawater of the Pacific Ocean.</title>
        <authorList>
            <person name="Liu X."/>
            <person name="Lai Q."/>
            <person name="Sun F."/>
            <person name="Gai Y."/>
            <person name="Li G."/>
            <person name="Shao Z."/>
        </authorList>
    </citation>
    <scope>NUCLEOTIDE SEQUENCE</scope>
    <source>
        <strain evidence="7">C16B3</strain>
    </source>
</reference>
<dbReference type="GO" id="GO:0043023">
    <property type="term" value="F:ribosomal large subunit binding"/>
    <property type="evidence" value="ECO:0007669"/>
    <property type="project" value="InterPro"/>
</dbReference>
<dbReference type="SUPFAM" id="SSF55174">
    <property type="entry name" value="Alpha-L RNA-binding motif"/>
    <property type="match status" value="1"/>
</dbReference>
<evidence type="ECO:0000256" key="4">
    <source>
        <dbReference type="PIRNR" id="PIRNR016821"/>
    </source>
</evidence>
<dbReference type="InterPro" id="IPR025708">
    <property type="entry name" value="HSP15"/>
</dbReference>
<evidence type="ECO:0000313" key="7">
    <source>
        <dbReference type="EMBL" id="NKF23656.1"/>
    </source>
</evidence>
<dbReference type="EMBL" id="JAAVXB010000009">
    <property type="protein sequence ID" value="NKF23656.1"/>
    <property type="molecule type" value="Genomic_DNA"/>
</dbReference>
<gene>
    <name evidence="7" type="ORF">G7Y82_15165</name>
</gene>
<feature type="domain" description="RNA-binding S4" evidence="6">
    <location>
        <begin position="5"/>
        <end position="67"/>
    </location>
</feature>
<dbReference type="Proteomes" id="UP000653472">
    <property type="component" value="Unassembled WGS sequence"/>
</dbReference>
<dbReference type="InterPro" id="IPR036986">
    <property type="entry name" value="S4_RNA-bd_sf"/>
</dbReference>
<evidence type="ECO:0000256" key="2">
    <source>
        <dbReference type="ARBA" id="ARBA00022884"/>
    </source>
</evidence>
<dbReference type="GO" id="GO:0034605">
    <property type="term" value="P:cellular response to heat"/>
    <property type="evidence" value="ECO:0007669"/>
    <property type="project" value="InterPro"/>
</dbReference>
<dbReference type="InterPro" id="IPR002942">
    <property type="entry name" value="S4_RNA-bd"/>
</dbReference>
<sequence length="128" mass="14414">MSETVRLDQWLWAARFFRTRTLAKEAIEAGHVRCDGERCKVAKSVHAGMNLTVRRGGEEFAVVVAGLSTVRGGAPQAQQLYDETPDSTARREQARLMRQAAGPSFGNERPSKKGRRMIERLKRDWGQD</sequence>
<dbReference type="RefSeq" id="WP_168148983.1">
    <property type="nucleotide sequence ID" value="NZ_JAAVXB010000009.1"/>
</dbReference>
<comment type="caution">
    <text evidence="7">The sequence shown here is derived from an EMBL/GenBank/DDBJ whole genome shotgun (WGS) entry which is preliminary data.</text>
</comment>
<comment type="similarity">
    <text evidence="1 4">Belongs to the HSP15 family.</text>
</comment>
<keyword evidence="2 4" id="KW-0694">RNA-binding</keyword>
<dbReference type="CDD" id="cd00165">
    <property type="entry name" value="S4"/>
    <property type="match status" value="1"/>
</dbReference>
<organism evidence="7 8">
    <name type="scientific">Solimonas marina</name>
    <dbReference type="NCBI Taxonomy" id="2714601"/>
    <lineage>
        <taxon>Bacteria</taxon>
        <taxon>Pseudomonadati</taxon>
        <taxon>Pseudomonadota</taxon>
        <taxon>Gammaproteobacteria</taxon>
        <taxon>Nevskiales</taxon>
        <taxon>Nevskiaceae</taxon>
        <taxon>Solimonas</taxon>
    </lineage>
</organism>
<evidence type="ECO:0000256" key="5">
    <source>
        <dbReference type="SAM" id="MobiDB-lite"/>
    </source>
</evidence>
<dbReference type="AlphaFoldDB" id="A0A969WE14"/>
<protein>
    <recommendedName>
        <fullName evidence="4">Heat shock protein 15</fullName>
    </recommendedName>
</protein>
<dbReference type="Gene3D" id="3.10.290.10">
    <property type="entry name" value="RNA-binding S4 domain"/>
    <property type="match status" value="1"/>
</dbReference>
<dbReference type="PROSITE" id="PS50889">
    <property type="entry name" value="S4"/>
    <property type="match status" value="1"/>
</dbReference>
<dbReference type="PIRSF" id="PIRSF016821">
    <property type="entry name" value="HSP15"/>
    <property type="match status" value="1"/>
</dbReference>
<accession>A0A969WE14</accession>
<keyword evidence="8" id="KW-1185">Reference proteome</keyword>
<evidence type="ECO:0000256" key="1">
    <source>
        <dbReference type="ARBA" id="ARBA00008396"/>
    </source>
</evidence>
<dbReference type="Pfam" id="PF01479">
    <property type="entry name" value="S4"/>
    <property type="match status" value="1"/>
</dbReference>
<name>A0A969WE14_9GAMM</name>
<dbReference type="GO" id="GO:0003727">
    <property type="term" value="F:single-stranded RNA binding"/>
    <property type="evidence" value="ECO:0007669"/>
    <property type="project" value="InterPro"/>
</dbReference>
<evidence type="ECO:0000313" key="8">
    <source>
        <dbReference type="Proteomes" id="UP000653472"/>
    </source>
</evidence>
<evidence type="ECO:0000259" key="6">
    <source>
        <dbReference type="SMART" id="SM00363"/>
    </source>
</evidence>
<dbReference type="SMART" id="SM00363">
    <property type="entry name" value="S4"/>
    <property type="match status" value="1"/>
</dbReference>
<dbReference type="GO" id="GO:0003677">
    <property type="term" value="F:DNA binding"/>
    <property type="evidence" value="ECO:0007669"/>
    <property type="project" value="UniProtKB-KW"/>
</dbReference>
<evidence type="ECO:0000256" key="3">
    <source>
        <dbReference type="ARBA" id="ARBA00023125"/>
    </source>
</evidence>
<feature type="compositionally biased region" description="Basic and acidic residues" evidence="5">
    <location>
        <begin position="116"/>
        <end position="128"/>
    </location>
</feature>
<proteinExistence type="inferred from homology"/>
<feature type="region of interest" description="Disordered" evidence="5">
    <location>
        <begin position="98"/>
        <end position="128"/>
    </location>
</feature>
<keyword evidence="3 4" id="KW-0238">DNA-binding</keyword>